<evidence type="ECO:0000256" key="2">
    <source>
        <dbReference type="ARBA" id="ARBA00022553"/>
    </source>
</evidence>
<dbReference type="InterPro" id="IPR042099">
    <property type="entry name" value="ANL_N_sf"/>
</dbReference>
<accession>A0A2K3QPR5</accession>
<proteinExistence type="predicted"/>
<keyword evidence="3" id="KW-0436">Ligase</keyword>
<dbReference type="Gene3D" id="3.30.559.30">
    <property type="entry name" value="Nonribosomal peptide synthetase, condensation domain"/>
    <property type="match status" value="1"/>
</dbReference>
<organism evidence="5 6">
    <name type="scientific">Tolypocladium capitatum</name>
    <dbReference type="NCBI Taxonomy" id="45235"/>
    <lineage>
        <taxon>Eukaryota</taxon>
        <taxon>Fungi</taxon>
        <taxon>Dikarya</taxon>
        <taxon>Ascomycota</taxon>
        <taxon>Pezizomycotina</taxon>
        <taxon>Sordariomycetes</taxon>
        <taxon>Hypocreomycetidae</taxon>
        <taxon>Hypocreales</taxon>
        <taxon>Ophiocordycipitaceae</taxon>
        <taxon>Tolypocladium</taxon>
    </lineage>
</organism>
<keyword evidence="6" id="KW-1185">Reference proteome</keyword>
<dbReference type="GO" id="GO:0005737">
    <property type="term" value="C:cytoplasm"/>
    <property type="evidence" value="ECO:0007669"/>
    <property type="project" value="TreeGrafter"/>
</dbReference>
<keyword evidence="1" id="KW-0596">Phosphopantetheine</keyword>
<protein>
    <submittedName>
        <fullName evidence="5">Nonribosomal peptide synthetase 12</fullName>
    </submittedName>
</protein>
<gene>
    <name evidence="5" type="ORF">TCAP_00563</name>
</gene>
<dbReference type="OrthoDB" id="4895341at2759"/>
<evidence type="ECO:0000256" key="1">
    <source>
        <dbReference type="ARBA" id="ARBA00022450"/>
    </source>
</evidence>
<dbReference type="EMBL" id="NRSZ01000100">
    <property type="protein sequence ID" value="PNY29533.1"/>
    <property type="molecule type" value="Genomic_DNA"/>
</dbReference>
<dbReference type="PANTHER" id="PTHR45527:SF3">
    <property type="entry name" value="SIDEROPHORE SYNTHETASE (EUROFUNG)"/>
    <property type="match status" value="1"/>
</dbReference>
<comment type="caution">
    <text evidence="5">The sequence shown here is derived from an EMBL/GenBank/DDBJ whole genome shotgun (WGS) entry which is preliminary data.</text>
</comment>
<dbReference type="GO" id="GO:0043041">
    <property type="term" value="P:amino acid activation for nonribosomal peptide biosynthetic process"/>
    <property type="evidence" value="ECO:0007669"/>
    <property type="project" value="TreeGrafter"/>
</dbReference>
<evidence type="ECO:0000256" key="3">
    <source>
        <dbReference type="ARBA" id="ARBA00022598"/>
    </source>
</evidence>
<evidence type="ECO:0000313" key="5">
    <source>
        <dbReference type="EMBL" id="PNY29533.1"/>
    </source>
</evidence>
<keyword evidence="2" id="KW-0597">Phosphoprotein</keyword>
<dbReference type="PANTHER" id="PTHR45527">
    <property type="entry name" value="NONRIBOSOMAL PEPTIDE SYNTHETASE"/>
    <property type="match status" value="1"/>
</dbReference>
<dbReference type="GO" id="GO:0031177">
    <property type="term" value="F:phosphopantetheine binding"/>
    <property type="evidence" value="ECO:0007669"/>
    <property type="project" value="TreeGrafter"/>
</dbReference>
<dbReference type="GO" id="GO:0016874">
    <property type="term" value="F:ligase activity"/>
    <property type="evidence" value="ECO:0007669"/>
    <property type="project" value="UniProtKB-KW"/>
</dbReference>
<evidence type="ECO:0000259" key="4">
    <source>
        <dbReference type="Pfam" id="PF00501"/>
    </source>
</evidence>
<dbReference type="GO" id="GO:0044550">
    <property type="term" value="P:secondary metabolite biosynthetic process"/>
    <property type="evidence" value="ECO:0007669"/>
    <property type="project" value="TreeGrafter"/>
</dbReference>
<dbReference type="AlphaFoldDB" id="A0A2K3QPR5"/>
<reference evidence="5 6" key="1">
    <citation type="submission" date="2017-08" db="EMBL/GenBank/DDBJ databases">
        <title>Harnessing the power of phylogenomics to disentangle the directionality and signatures of interkingdom host jumping in the parasitic fungal genus Tolypocladium.</title>
        <authorList>
            <person name="Quandt C.A."/>
            <person name="Patterson W."/>
            <person name="Spatafora J.W."/>
        </authorList>
    </citation>
    <scope>NUCLEOTIDE SEQUENCE [LARGE SCALE GENOMIC DNA]</scope>
    <source>
        <strain evidence="5 6">CBS 113982</strain>
    </source>
</reference>
<evidence type="ECO:0000313" key="6">
    <source>
        <dbReference type="Proteomes" id="UP000236621"/>
    </source>
</evidence>
<dbReference type="SUPFAM" id="SSF56801">
    <property type="entry name" value="Acetyl-CoA synthetase-like"/>
    <property type="match status" value="1"/>
</dbReference>
<dbReference type="Pfam" id="PF00501">
    <property type="entry name" value="AMP-binding"/>
    <property type="match status" value="1"/>
</dbReference>
<dbReference type="Gene3D" id="3.40.50.12780">
    <property type="entry name" value="N-terminal domain of ligase-like"/>
    <property type="match status" value="1"/>
</dbReference>
<sequence length="315" mass="34516">MTCCMDLTRDQETLQLIRNIAYLEGVFEEAGRAGRSNTAVIWSCSSNASDKFTVSIVAGYDEGKWDISLQYWTSVLSEEQALQISDLLAHVLAELVSRSRLGSIELCPPQTVAKLTQWNSKLPDEIKSRVHDIILEQCKTRPEAPAVCAWDGDFTYRDIDRLSLRLAWHLSCLGIGPETFVGIYFEKSKWTVIALLAVMRAGGAFVLLDPAFPASRLEEICRKLDTVLVLSLRHLAGDAAALQLHVLAVDDEQLGLLKSPPLHMDPSATKPSVSPHNALFAVFTSGSTGTPKGIVFNRSSYCTGQRASADAIGHN</sequence>
<dbReference type="STRING" id="45235.A0A2K3QPR5"/>
<feature type="domain" description="AMP-dependent synthetase/ligase" evidence="4">
    <location>
        <begin position="136"/>
        <end position="302"/>
    </location>
</feature>
<name>A0A2K3QPR5_9HYPO</name>
<dbReference type="InterPro" id="IPR000873">
    <property type="entry name" value="AMP-dep_synth/lig_dom"/>
</dbReference>
<dbReference type="Proteomes" id="UP000236621">
    <property type="component" value="Unassembled WGS sequence"/>
</dbReference>